<name>A0A127EFF2_CLOPF</name>
<dbReference type="AlphaFoldDB" id="A0A127EFF2"/>
<organism evidence="1 2">
    <name type="scientific">Clostridium perfringens</name>
    <dbReference type="NCBI Taxonomy" id="1502"/>
    <lineage>
        <taxon>Bacteria</taxon>
        <taxon>Bacillati</taxon>
        <taxon>Bacillota</taxon>
        <taxon>Clostridia</taxon>
        <taxon>Eubacteriales</taxon>
        <taxon>Clostridiaceae</taxon>
        <taxon>Clostridium</taxon>
    </lineage>
</organism>
<gene>
    <name evidence="1" type="ORF">JFP838_02610</name>
</gene>
<accession>A0A127EFF2</accession>
<dbReference type="EMBL" id="CP010994">
    <property type="protein sequence ID" value="AMN34691.1"/>
    <property type="molecule type" value="Genomic_DNA"/>
</dbReference>
<sequence>MKKILFVINNMHLGGTRKSLLSLLNELSNINDLQVDLMILSHNGPLMNEIPNKINILKKVKLWRRLYAKNLN</sequence>
<dbReference type="RefSeq" id="WP_061426384.1">
    <property type="nucleotide sequence ID" value="NZ_CP010994.1"/>
</dbReference>
<reference evidence="1 2" key="1">
    <citation type="journal article" date="2016" name="PLoS ONE">
        <title>Plasmid Characterization and Chromosome Analysis of Two netF+ Clostridium perfringens Isolates Associated with Foal and Canine Necrotizing Enteritis.</title>
        <authorList>
            <person name="Mehdizadeh Gohari I."/>
            <person name="Kropinski A.M."/>
            <person name="Weese S.J."/>
            <person name="Parreira V.R."/>
            <person name="Whitehead A.E."/>
            <person name="Boerlin P."/>
            <person name="Prescott J.F."/>
        </authorList>
    </citation>
    <scope>NUCLEOTIDE SEQUENCE [LARGE SCALE GENOMIC DNA]</scope>
    <source>
        <strain evidence="1 2">JP838</strain>
    </source>
</reference>
<evidence type="ECO:0000313" key="2">
    <source>
        <dbReference type="Proteomes" id="UP000070260"/>
    </source>
</evidence>
<evidence type="ECO:0008006" key="3">
    <source>
        <dbReference type="Google" id="ProtNLM"/>
    </source>
</evidence>
<protein>
    <recommendedName>
        <fullName evidence="3">Glycosyltransferase</fullName>
    </recommendedName>
</protein>
<dbReference type="OrthoDB" id="9762705at2"/>
<dbReference type="Proteomes" id="UP000070260">
    <property type="component" value="Chromosome"/>
</dbReference>
<proteinExistence type="predicted"/>
<evidence type="ECO:0000313" key="1">
    <source>
        <dbReference type="EMBL" id="AMN34691.1"/>
    </source>
</evidence>